<evidence type="ECO:0000256" key="1">
    <source>
        <dbReference type="SAM" id="SignalP"/>
    </source>
</evidence>
<feature type="signal peptide" evidence="1">
    <location>
        <begin position="1"/>
        <end position="17"/>
    </location>
</feature>
<evidence type="ECO:0000313" key="2">
    <source>
        <dbReference type="EMBL" id="KAF2100575.1"/>
    </source>
</evidence>
<feature type="chain" id="PRO_5040486211" evidence="1">
    <location>
        <begin position="18"/>
        <end position="216"/>
    </location>
</feature>
<dbReference type="EMBL" id="ML978124">
    <property type="protein sequence ID" value="KAF2100575.1"/>
    <property type="molecule type" value="Genomic_DNA"/>
</dbReference>
<organism evidence="2 3">
    <name type="scientific">Rhizodiscina lignyota</name>
    <dbReference type="NCBI Taxonomy" id="1504668"/>
    <lineage>
        <taxon>Eukaryota</taxon>
        <taxon>Fungi</taxon>
        <taxon>Dikarya</taxon>
        <taxon>Ascomycota</taxon>
        <taxon>Pezizomycotina</taxon>
        <taxon>Dothideomycetes</taxon>
        <taxon>Pleosporomycetidae</taxon>
        <taxon>Aulographales</taxon>
        <taxon>Rhizodiscinaceae</taxon>
        <taxon>Rhizodiscina</taxon>
    </lineage>
</organism>
<accession>A0A9P4IJV9</accession>
<protein>
    <submittedName>
        <fullName evidence="2">Uncharacterized protein</fullName>
    </submittedName>
</protein>
<gene>
    <name evidence="2" type="ORF">NA57DRAFT_54654</name>
</gene>
<name>A0A9P4IJV9_9PEZI</name>
<sequence>MHFVALVGGIGSASTAAAWLAAAACKGSDTRRRTGRQWKMKIQRRSPCLCPEGVAGAVCLDRETHWPFPVRSLANSLMLMQVIVSPDVRCAVKLKPVSASTDNCQRASLGEEGFIATAPTISLRQHRTEQGEWRRPWRPAWKAERETGVCGLDSAGSSLAQRAVRMGVRRAEQVRGLGVISIGKSNAPAFLSLACRPLPRLSACRCCAVLSGNGIP</sequence>
<evidence type="ECO:0000313" key="3">
    <source>
        <dbReference type="Proteomes" id="UP000799772"/>
    </source>
</evidence>
<dbReference type="AlphaFoldDB" id="A0A9P4IJV9"/>
<keyword evidence="3" id="KW-1185">Reference proteome</keyword>
<dbReference type="Proteomes" id="UP000799772">
    <property type="component" value="Unassembled WGS sequence"/>
</dbReference>
<comment type="caution">
    <text evidence="2">The sequence shown here is derived from an EMBL/GenBank/DDBJ whole genome shotgun (WGS) entry which is preliminary data.</text>
</comment>
<reference evidence="2" key="1">
    <citation type="journal article" date="2020" name="Stud. Mycol.">
        <title>101 Dothideomycetes genomes: a test case for predicting lifestyles and emergence of pathogens.</title>
        <authorList>
            <person name="Haridas S."/>
            <person name="Albert R."/>
            <person name="Binder M."/>
            <person name="Bloem J."/>
            <person name="Labutti K."/>
            <person name="Salamov A."/>
            <person name="Andreopoulos B."/>
            <person name="Baker S."/>
            <person name="Barry K."/>
            <person name="Bills G."/>
            <person name="Bluhm B."/>
            <person name="Cannon C."/>
            <person name="Castanera R."/>
            <person name="Culley D."/>
            <person name="Daum C."/>
            <person name="Ezra D."/>
            <person name="Gonzalez J."/>
            <person name="Henrissat B."/>
            <person name="Kuo A."/>
            <person name="Liang C."/>
            <person name="Lipzen A."/>
            <person name="Lutzoni F."/>
            <person name="Magnuson J."/>
            <person name="Mondo S."/>
            <person name="Nolan M."/>
            <person name="Ohm R."/>
            <person name="Pangilinan J."/>
            <person name="Park H.-J."/>
            <person name="Ramirez L."/>
            <person name="Alfaro M."/>
            <person name="Sun H."/>
            <person name="Tritt A."/>
            <person name="Yoshinaga Y."/>
            <person name="Zwiers L.-H."/>
            <person name="Turgeon B."/>
            <person name="Goodwin S."/>
            <person name="Spatafora J."/>
            <person name="Crous P."/>
            <person name="Grigoriev I."/>
        </authorList>
    </citation>
    <scope>NUCLEOTIDE SEQUENCE</scope>
    <source>
        <strain evidence="2">CBS 133067</strain>
    </source>
</reference>
<keyword evidence="1" id="KW-0732">Signal</keyword>
<proteinExistence type="predicted"/>